<gene>
    <name evidence="3" type="ORF">HK105_200183</name>
</gene>
<evidence type="ECO:0000259" key="2">
    <source>
        <dbReference type="PROSITE" id="PS50404"/>
    </source>
</evidence>
<dbReference type="InterPro" id="IPR050213">
    <property type="entry name" value="GST_superfamily"/>
</dbReference>
<proteinExistence type="predicted"/>
<feature type="compositionally biased region" description="Polar residues" evidence="1">
    <location>
        <begin position="259"/>
        <end position="268"/>
    </location>
</feature>
<evidence type="ECO:0000256" key="1">
    <source>
        <dbReference type="SAM" id="MobiDB-lite"/>
    </source>
</evidence>
<dbReference type="Gene3D" id="1.20.1050.130">
    <property type="match status" value="1"/>
</dbReference>
<name>A0ABR4NKR9_9FUNG</name>
<dbReference type="InterPro" id="IPR004046">
    <property type="entry name" value="GST_C"/>
</dbReference>
<dbReference type="Proteomes" id="UP001527925">
    <property type="component" value="Unassembled WGS sequence"/>
</dbReference>
<dbReference type="PANTHER" id="PTHR11571">
    <property type="entry name" value="GLUTATHIONE S-TRANSFERASE"/>
    <property type="match status" value="1"/>
</dbReference>
<dbReference type="InterPro" id="IPR004045">
    <property type="entry name" value="Glutathione_S-Trfase_N"/>
</dbReference>
<accession>A0ABR4NKR9</accession>
<dbReference type="Gene3D" id="1.20.1050.10">
    <property type="match status" value="1"/>
</dbReference>
<organism evidence="3 4">
    <name type="scientific">Polyrhizophydium stewartii</name>
    <dbReference type="NCBI Taxonomy" id="2732419"/>
    <lineage>
        <taxon>Eukaryota</taxon>
        <taxon>Fungi</taxon>
        <taxon>Fungi incertae sedis</taxon>
        <taxon>Chytridiomycota</taxon>
        <taxon>Chytridiomycota incertae sedis</taxon>
        <taxon>Chytridiomycetes</taxon>
        <taxon>Rhizophydiales</taxon>
        <taxon>Rhizophydiales incertae sedis</taxon>
        <taxon>Polyrhizophydium</taxon>
    </lineage>
</organism>
<dbReference type="PANTHER" id="PTHR11571:SF252">
    <property type="entry name" value="GLUTATHIONE S-TRANSFERASE"/>
    <property type="match status" value="1"/>
</dbReference>
<dbReference type="SUPFAM" id="SSF47616">
    <property type="entry name" value="GST C-terminal domain-like"/>
    <property type="match status" value="1"/>
</dbReference>
<dbReference type="SUPFAM" id="SSF52833">
    <property type="entry name" value="Thioredoxin-like"/>
    <property type="match status" value="1"/>
</dbReference>
<feature type="domain" description="GST N-terminal" evidence="2">
    <location>
        <begin position="4"/>
        <end position="82"/>
    </location>
</feature>
<keyword evidence="4" id="KW-1185">Reference proteome</keyword>
<evidence type="ECO:0000313" key="4">
    <source>
        <dbReference type="Proteomes" id="UP001527925"/>
    </source>
</evidence>
<dbReference type="InterPro" id="IPR036249">
    <property type="entry name" value="Thioredoxin-like_sf"/>
</dbReference>
<feature type="region of interest" description="Disordered" evidence="1">
    <location>
        <begin position="241"/>
        <end position="283"/>
    </location>
</feature>
<dbReference type="PROSITE" id="PS50404">
    <property type="entry name" value="GST_NTER"/>
    <property type="match status" value="1"/>
</dbReference>
<protein>
    <recommendedName>
        <fullName evidence="2">GST N-terminal domain-containing protein</fullName>
    </recommendedName>
</protein>
<evidence type="ECO:0000313" key="3">
    <source>
        <dbReference type="EMBL" id="KAL2920117.1"/>
    </source>
</evidence>
<dbReference type="EMBL" id="JADGIZ020000001">
    <property type="protein sequence ID" value="KAL2920117.1"/>
    <property type="molecule type" value="Genomic_DNA"/>
</dbReference>
<feature type="region of interest" description="Disordered" evidence="1">
    <location>
        <begin position="114"/>
        <end position="135"/>
    </location>
</feature>
<dbReference type="Pfam" id="PF14497">
    <property type="entry name" value="GST_C_3"/>
    <property type="match status" value="1"/>
</dbReference>
<reference evidence="3 4" key="1">
    <citation type="submission" date="2023-09" db="EMBL/GenBank/DDBJ databases">
        <title>Pangenome analysis of Batrachochytrium dendrobatidis and related Chytrids.</title>
        <authorList>
            <person name="Yacoub M.N."/>
            <person name="Stajich J.E."/>
            <person name="James T.Y."/>
        </authorList>
    </citation>
    <scope>NUCLEOTIDE SEQUENCE [LARGE SCALE GENOMIC DNA]</scope>
    <source>
        <strain evidence="3 4">JEL0888</strain>
    </source>
</reference>
<comment type="caution">
    <text evidence="3">The sequence shown here is derived from an EMBL/GenBank/DDBJ whole genome shotgun (WGS) entry which is preliminary data.</text>
</comment>
<feature type="compositionally biased region" description="Basic and acidic residues" evidence="1">
    <location>
        <begin position="269"/>
        <end position="281"/>
    </location>
</feature>
<sequence length="377" mass="39373">MRTPSVKLTYLAARADAEPARVALWLAGIPFKDDAISPRDWPRLRPAVPFARLPLLNVNGCHSLVSPVAVLHYAGSLAGLYPTSNHFQSALIDQIVSAVADILDALFDAAPDSPPALAHDRADSDADMSPASSTPDLSAEIISALDVCQPPALDACRPRAPALHHAALPACFLDMPDTAFISPFSPPVQLPCQPQPLYFSPAVAVAAVAAALDPPAVRGPVPTDRMLVSADRFGAAPLHAPRLATPPAVSSPDICSPARSASTRSEQSAAHDHSTHNDGGDRGSATLAEMLAHLEHAVATQSQIGGVPEKWAIGSAMSIADLSIYVLVAAIQKGVVSFVSTKAVDPYPHLLRIHAAVRRLPRIAQCEDGGCTAKAPA</sequence>
<dbReference type="InterPro" id="IPR036282">
    <property type="entry name" value="Glutathione-S-Trfase_C_sf"/>
</dbReference>